<reference evidence="1" key="1">
    <citation type="submission" date="2022-01" db="EMBL/GenBank/DDBJ databases">
        <authorList>
            <person name="Jo J.-H."/>
            <person name="Im W.-T."/>
        </authorList>
    </citation>
    <scope>NUCLEOTIDE SEQUENCE</scope>
    <source>
        <strain evidence="1">XY25</strain>
    </source>
</reference>
<organism evidence="1 2">
    <name type="scientific">Dechloromonas hankyongensis</name>
    <dbReference type="NCBI Taxonomy" id="2908002"/>
    <lineage>
        <taxon>Bacteria</taxon>
        <taxon>Pseudomonadati</taxon>
        <taxon>Pseudomonadota</taxon>
        <taxon>Betaproteobacteria</taxon>
        <taxon>Rhodocyclales</taxon>
        <taxon>Azonexaceae</taxon>
        <taxon>Dechloromonas</taxon>
    </lineage>
</organism>
<protein>
    <recommendedName>
        <fullName evidence="3">Phasin family protein</fullName>
    </recommendedName>
</protein>
<evidence type="ECO:0000313" key="1">
    <source>
        <dbReference type="EMBL" id="MCG2576343.1"/>
    </source>
</evidence>
<dbReference type="EMBL" id="JAKLTN010000001">
    <property type="protein sequence ID" value="MCG2576343.1"/>
    <property type="molecule type" value="Genomic_DNA"/>
</dbReference>
<dbReference type="NCBIfam" id="NF045536">
    <property type="entry name" value="phasin_PhaP6"/>
    <property type="match status" value="1"/>
</dbReference>
<sequence>MAVRRTTKSLATKSVELAIAAPQVVAHRVARMAAAGAMPSVRDRREFERMGAEKVAAFSESMTAMAQQAFRANQTLAASMFRTFWSPWTANSAARLGRDVHEAVLDVLDKGMAPVHGRATANAKRLARSKRR</sequence>
<evidence type="ECO:0008006" key="3">
    <source>
        <dbReference type="Google" id="ProtNLM"/>
    </source>
</evidence>
<dbReference type="Proteomes" id="UP001165384">
    <property type="component" value="Unassembled WGS sequence"/>
</dbReference>
<keyword evidence="2" id="KW-1185">Reference proteome</keyword>
<proteinExistence type="predicted"/>
<dbReference type="RefSeq" id="WP_275708170.1">
    <property type="nucleotide sequence ID" value="NZ_JAKLTN010000001.1"/>
</dbReference>
<accession>A0ABS9JZK6</accession>
<dbReference type="InterPro" id="IPR053785">
    <property type="entry name" value="PhaP6-like"/>
</dbReference>
<comment type="caution">
    <text evidence="1">The sequence shown here is derived from an EMBL/GenBank/DDBJ whole genome shotgun (WGS) entry which is preliminary data.</text>
</comment>
<evidence type="ECO:0000313" key="2">
    <source>
        <dbReference type="Proteomes" id="UP001165384"/>
    </source>
</evidence>
<name>A0ABS9JZK6_9RHOO</name>
<gene>
    <name evidence="1" type="ORF">LZ012_04970</name>
</gene>